<dbReference type="Proteomes" id="UP000005139">
    <property type="component" value="Unassembled WGS sequence"/>
</dbReference>
<dbReference type="NCBIfam" id="TIGR03367">
    <property type="entry name" value="queuosine_QueD"/>
    <property type="match status" value="1"/>
</dbReference>
<evidence type="ECO:0000256" key="9">
    <source>
        <dbReference type="PIRSR" id="PIRSR006113-1"/>
    </source>
</evidence>
<evidence type="ECO:0000256" key="6">
    <source>
        <dbReference type="ARBA" id="ARBA00023239"/>
    </source>
</evidence>
<feature type="active site" description="Proton acceptor" evidence="9">
    <location>
        <position position="27"/>
    </location>
</feature>
<feature type="active site" description="Charge relay system" evidence="9">
    <location>
        <position position="78"/>
    </location>
</feature>
<feature type="binding site" evidence="10">
    <location>
        <position position="33"/>
    </location>
    <ligand>
        <name>Zn(2+)</name>
        <dbReference type="ChEBI" id="CHEBI:29105"/>
    </ligand>
</feature>
<reference evidence="11 12" key="2">
    <citation type="submission" date="2007-01" db="EMBL/GenBank/DDBJ databases">
        <title>Sequencing of the draft genome and assembly of Thermosinus carboxydivorans Nor1.</title>
        <authorList>
            <consortium name="US DOE Joint Genome Institute (JGI-PGF)"/>
            <person name="Copeland A."/>
            <person name="Lucas S."/>
            <person name="Lapidus A."/>
            <person name="Barry K."/>
            <person name="Glavina del Rio T."/>
            <person name="Dalin E."/>
            <person name="Tice H."/>
            <person name="Bruce D."/>
            <person name="Pitluck S."/>
            <person name="Richardson P."/>
        </authorList>
    </citation>
    <scope>NUCLEOTIDE SEQUENCE [LARGE SCALE GENOMIC DNA]</scope>
    <source>
        <strain evidence="11 12">Nor1</strain>
    </source>
</reference>
<dbReference type="UniPathway" id="UPA00391"/>
<evidence type="ECO:0000256" key="8">
    <source>
        <dbReference type="PIRNR" id="PIRNR006113"/>
    </source>
</evidence>
<dbReference type="EMBL" id="AAWL01000003">
    <property type="protein sequence ID" value="EAX48310.1"/>
    <property type="molecule type" value="Genomic_DNA"/>
</dbReference>
<evidence type="ECO:0000256" key="2">
    <source>
        <dbReference type="ARBA" id="ARBA00008900"/>
    </source>
</evidence>
<feature type="binding site" evidence="10">
    <location>
        <position position="18"/>
    </location>
    <ligand>
        <name>Zn(2+)</name>
        <dbReference type="ChEBI" id="CHEBI:29105"/>
    </ligand>
</feature>
<dbReference type="OrthoDB" id="9804698at2"/>
<comment type="catalytic activity">
    <reaction evidence="7 8">
        <text>7,8-dihydroneopterin 3'-triphosphate + H2O = 6-carboxy-5,6,7,8-tetrahydropterin + triphosphate + acetaldehyde + 2 H(+)</text>
        <dbReference type="Rhea" id="RHEA:27966"/>
        <dbReference type="ChEBI" id="CHEBI:15343"/>
        <dbReference type="ChEBI" id="CHEBI:15377"/>
        <dbReference type="ChEBI" id="CHEBI:15378"/>
        <dbReference type="ChEBI" id="CHEBI:18036"/>
        <dbReference type="ChEBI" id="CHEBI:58462"/>
        <dbReference type="ChEBI" id="CHEBI:61032"/>
        <dbReference type="EC" id="4.1.2.50"/>
    </reaction>
</comment>
<dbReference type="PANTHER" id="PTHR12589">
    <property type="entry name" value="PYRUVOYL TETRAHYDROBIOPTERIN SYNTHASE"/>
    <property type="match status" value="1"/>
</dbReference>
<evidence type="ECO:0000256" key="5">
    <source>
        <dbReference type="ARBA" id="ARBA00022833"/>
    </source>
</evidence>
<comment type="cofactor">
    <cofactor evidence="8 10">
        <name>Zn(2+)</name>
        <dbReference type="ChEBI" id="CHEBI:29105"/>
    </cofactor>
    <text evidence="8 10">Binds 1 zinc ion per subunit.</text>
</comment>
<dbReference type="AlphaFoldDB" id="A1HNF1"/>
<keyword evidence="5 8" id="KW-0862">Zinc</keyword>
<organism evidence="11 12">
    <name type="scientific">Thermosinus carboxydivorans Nor1</name>
    <dbReference type="NCBI Taxonomy" id="401526"/>
    <lineage>
        <taxon>Bacteria</taxon>
        <taxon>Bacillati</taxon>
        <taxon>Bacillota</taxon>
        <taxon>Negativicutes</taxon>
        <taxon>Selenomonadales</taxon>
        <taxon>Sporomusaceae</taxon>
        <taxon>Thermosinus</taxon>
    </lineage>
</organism>
<dbReference type="eggNOG" id="COG0720">
    <property type="taxonomic scope" value="Bacteria"/>
</dbReference>
<dbReference type="RefSeq" id="WP_007288558.1">
    <property type="nucleotide sequence ID" value="NZ_AAWL01000003.1"/>
</dbReference>
<keyword evidence="4 8" id="KW-0479">Metal-binding</keyword>
<dbReference type="PIRSF" id="PIRSF006113">
    <property type="entry name" value="PTP_synth"/>
    <property type="match status" value="1"/>
</dbReference>
<dbReference type="GO" id="GO:0070497">
    <property type="term" value="F:6-carboxytetrahydropterin synthase activity"/>
    <property type="evidence" value="ECO:0007669"/>
    <property type="project" value="UniProtKB-EC"/>
</dbReference>
<evidence type="ECO:0000256" key="7">
    <source>
        <dbReference type="ARBA" id="ARBA00048807"/>
    </source>
</evidence>
<evidence type="ECO:0000256" key="1">
    <source>
        <dbReference type="ARBA" id="ARBA00005061"/>
    </source>
</evidence>
<dbReference type="EC" id="4.-.-.-" evidence="8"/>
<protein>
    <recommendedName>
        <fullName evidence="3 8">6-carboxy-5,6,7,8-tetrahydropterin synthase</fullName>
        <ecNumber evidence="8">4.-.-.-</ecNumber>
    </recommendedName>
</protein>
<keyword evidence="8" id="KW-0671">Queuosine biosynthesis</keyword>
<accession>A1HNF1</accession>
<comment type="pathway">
    <text evidence="1 8">Purine metabolism; 7-cyano-7-deazaguanine biosynthesis.</text>
</comment>
<dbReference type="PANTHER" id="PTHR12589:SF7">
    <property type="entry name" value="6-PYRUVOYL TETRAHYDROBIOPTERIN SYNTHASE"/>
    <property type="match status" value="1"/>
</dbReference>
<dbReference type="InterPro" id="IPR007115">
    <property type="entry name" value="6-PTP_synth/QueD"/>
</dbReference>
<dbReference type="GO" id="GO:0008616">
    <property type="term" value="P:tRNA queuosine(34) biosynthetic process"/>
    <property type="evidence" value="ECO:0007669"/>
    <property type="project" value="UniProtKB-KW"/>
</dbReference>
<name>A1HNF1_9FIRM</name>
<sequence length="130" mass="14581">MRQPTVRTTKIFTFDAAHFLPGHEGKCAQMHGHTYRLEVTVERKDGGVATGGPEDGMVIDFGRLSALIKDRVVDKLDHKVLNDCFPFRPTSENMARHIFIELSAILANEDVNVVRVVLWETPTSYVEVTA</sequence>
<keyword evidence="12" id="KW-1185">Reference proteome</keyword>
<evidence type="ECO:0000313" key="11">
    <source>
        <dbReference type="EMBL" id="EAX48310.1"/>
    </source>
</evidence>
<dbReference type="Gene3D" id="3.30.479.10">
    <property type="entry name" value="6-pyruvoyl tetrahydropterin synthase/QueD"/>
    <property type="match status" value="2"/>
</dbReference>
<dbReference type="GO" id="GO:0046872">
    <property type="term" value="F:metal ion binding"/>
    <property type="evidence" value="ECO:0007669"/>
    <property type="project" value="UniProtKB-KW"/>
</dbReference>
<gene>
    <name evidence="11" type="ORF">TcarDRAFT_2260</name>
</gene>
<evidence type="ECO:0000256" key="3">
    <source>
        <dbReference type="ARBA" id="ARBA00018141"/>
    </source>
</evidence>
<feature type="binding site" evidence="10">
    <location>
        <position position="31"/>
    </location>
    <ligand>
        <name>Zn(2+)</name>
        <dbReference type="ChEBI" id="CHEBI:29105"/>
    </ligand>
</feature>
<dbReference type="Pfam" id="PF01242">
    <property type="entry name" value="PTPS"/>
    <property type="match status" value="1"/>
</dbReference>
<evidence type="ECO:0000256" key="10">
    <source>
        <dbReference type="PIRSR" id="PIRSR006113-2"/>
    </source>
</evidence>
<evidence type="ECO:0000313" key="12">
    <source>
        <dbReference type="Proteomes" id="UP000005139"/>
    </source>
</evidence>
<evidence type="ECO:0000256" key="4">
    <source>
        <dbReference type="ARBA" id="ARBA00022723"/>
    </source>
</evidence>
<dbReference type="InterPro" id="IPR038418">
    <property type="entry name" value="6-PTP_synth/QueD_sf"/>
</dbReference>
<keyword evidence="6 8" id="KW-0456">Lyase</keyword>
<dbReference type="SUPFAM" id="SSF55620">
    <property type="entry name" value="Tetrahydrobiopterin biosynthesis enzymes-like"/>
    <property type="match status" value="1"/>
</dbReference>
<comment type="similarity">
    <text evidence="2 8">Belongs to the PTPS family. QueD subfamily.</text>
</comment>
<feature type="active site" description="Charge relay system" evidence="9">
    <location>
        <position position="120"/>
    </location>
</feature>
<reference evidence="11 12" key="1">
    <citation type="submission" date="2007-01" db="EMBL/GenBank/DDBJ databases">
        <title>Annotation of the draft genome assembly of Thermosinus carboxydivorans Nor1.</title>
        <authorList>
            <consortium name="US DOE Joint Genome Institute (JGI-ORNL)"/>
            <person name="Larimer F."/>
            <person name="Land M."/>
            <person name="Hauser L."/>
        </authorList>
    </citation>
    <scope>NUCLEOTIDE SEQUENCE [LARGE SCALE GENOMIC DNA]</scope>
    <source>
        <strain evidence="11 12">Nor1</strain>
    </source>
</reference>
<comment type="caution">
    <text evidence="11">The sequence shown here is derived from an EMBL/GenBank/DDBJ whole genome shotgun (WGS) entry which is preliminary data.</text>
</comment>
<proteinExistence type="inferred from homology"/>